<organism evidence="2 4">
    <name type="scientific">Gibberella zeae (strain ATCC MYA-4620 / CBS 123657 / FGSC 9075 / NRRL 31084 / PH-1)</name>
    <name type="common">Wheat head blight fungus</name>
    <name type="synonym">Fusarium graminearum</name>
    <dbReference type="NCBI Taxonomy" id="229533"/>
    <lineage>
        <taxon>Eukaryota</taxon>
        <taxon>Fungi</taxon>
        <taxon>Dikarya</taxon>
        <taxon>Ascomycota</taxon>
        <taxon>Pezizomycotina</taxon>
        <taxon>Sordariomycetes</taxon>
        <taxon>Hypocreomycetidae</taxon>
        <taxon>Hypocreales</taxon>
        <taxon>Nectriaceae</taxon>
        <taxon>Fusarium</taxon>
    </lineage>
</organism>
<accession>A0A0E0SHF6</accession>
<reference evidence="2 4" key="3">
    <citation type="journal article" date="2015" name="BMC Genomics">
        <title>The completed genome sequence of the pathogenic ascomycete fungus Fusarium graminearum.</title>
        <authorList>
            <person name="King R."/>
            <person name="Urban M."/>
            <person name="Hammond-Kosack M.C."/>
            <person name="Hassani-Pak K."/>
            <person name="Hammond-Kosack K.E."/>
        </authorList>
    </citation>
    <scope>NUCLEOTIDE SEQUENCE [LARGE SCALE GENOMIC DNA]</scope>
    <source>
        <strain evidence="4">ATCC MYA-4620 / CBS 123657 / FGSC 9075 / NRRL 31084 / PH-1</strain>
        <strain evidence="2">PH-1</strain>
    </source>
</reference>
<keyword evidence="4" id="KW-1185">Reference proteome</keyword>
<evidence type="ECO:0000256" key="1">
    <source>
        <dbReference type="SAM" id="MobiDB-lite"/>
    </source>
</evidence>
<dbReference type="EnsemblFungi" id="CEF85869">
    <property type="protein sequence ID" value="CEF85869"/>
    <property type="gene ID" value="FGRRES_10953"/>
</dbReference>
<gene>
    <name evidence="3" type="primary">FG10953.1</name>
    <name evidence="2" type="ORF">FGRAMPH1_01T20879</name>
</gene>
<evidence type="ECO:0000313" key="3">
    <source>
        <dbReference type="EnsemblFungi" id="CEF85869"/>
    </source>
</evidence>
<evidence type="ECO:0000313" key="2">
    <source>
        <dbReference type="EMBL" id="CEF85869.1"/>
    </source>
</evidence>
<accession>A0A098DX03</accession>
<dbReference type="EMBL" id="HG970334">
    <property type="protein sequence ID" value="CEF85869.1"/>
    <property type="molecule type" value="Genomic_DNA"/>
</dbReference>
<dbReference type="Proteomes" id="UP000070720">
    <property type="component" value="Chromosome 3"/>
</dbReference>
<proteinExistence type="predicted"/>
<feature type="compositionally biased region" description="Low complexity" evidence="1">
    <location>
        <begin position="64"/>
        <end position="75"/>
    </location>
</feature>
<feature type="region of interest" description="Disordered" evidence="1">
    <location>
        <begin position="34"/>
        <end position="82"/>
    </location>
</feature>
<reference evidence="3" key="4">
    <citation type="submission" date="2017-01" db="UniProtKB">
        <authorList>
            <consortium name="EnsemblFungi"/>
        </authorList>
    </citation>
    <scope>IDENTIFICATION</scope>
    <source>
        <strain evidence="3">PH-1 / ATCC MYA-4620 / FGSC 9075 / NRRL 31084</strain>
    </source>
</reference>
<dbReference type="InParanoid" id="A0A098DX03"/>
<evidence type="ECO:0000313" key="4">
    <source>
        <dbReference type="Proteomes" id="UP000070720"/>
    </source>
</evidence>
<dbReference type="AlphaFoldDB" id="A0A098DX03"/>
<reference evidence="3 4" key="1">
    <citation type="journal article" date="2007" name="Science">
        <title>The Fusarium graminearum genome reveals a link between localized polymorphism and pathogen specialization.</title>
        <authorList>
            <person name="Cuomo C.A."/>
            <person name="Gueldener U."/>
            <person name="Xu J.-R."/>
            <person name="Trail F."/>
            <person name="Turgeon B.G."/>
            <person name="Di Pietro A."/>
            <person name="Walton J.D."/>
            <person name="Ma L.-J."/>
            <person name="Baker S.E."/>
            <person name="Rep M."/>
            <person name="Adam G."/>
            <person name="Antoniw J."/>
            <person name="Baldwin T."/>
            <person name="Calvo S.E."/>
            <person name="Chang Y.-L."/>
            <person name="DeCaprio D."/>
            <person name="Gale L.R."/>
            <person name="Gnerre S."/>
            <person name="Goswami R.S."/>
            <person name="Hammond-Kosack K."/>
            <person name="Harris L.J."/>
            <person name="Hilburn K."/>
            <person name="Kennell J.C."/>
            <person name="Kroken S."/>
            <person name="Magnuson J.K."/>
            <person name="Mannhaupt G."/>
            <person name="Mauceli E.W."/>
            <person name="Mewes H.-W."/>
            <person name="Mitterbauer R."/>
            <person name="Muehlbauer G."/>
            <person name="Muensterkoetter M."/>
            <person name="Nelson D."/>
            <person name="O'Donnell K."/>
            <person name="Ouellet T."/>
            <person name="Qi W."/>
            <person name="Quesneville H."/>
            <person name="Roncero M.I.G."/>
            <person name="Seong K.-Y."/>
            <person name="Tetko I.V."/>
            <person name="Urban M."/>
            <person name="Waalwijk C."/>
            <person name="Ward T.J."/>
            <person name="Yao J."/>
            <person name="Birren B.W."/>
            <person name="Kistler H.C."/>
        </authorList>
    </citation>
    <scope>NUCLEOTIDE SEQUENCE [LARGE SCALE GENOMIC DNA]</scope>
    <source>
        <strain evidence="4">ATCC MYA-4620 / CBS 123657 / FGSC 9075 / NRRL 31084 / PH-1</strain>
        <strain evidence="3">PH-1 / ATCC MYA-4620 / FGSC 9075 / NRRL 31084</strain>
    </source>
</reference>
<reference evidence="3 4" key="2">
    <citation type="journal article" date="2010" name="Nature">
        <title>Comparative genomics reveals mobile pathogenicity chromosomes in Fusarium.</title>
        <authorList>
            <person name="Ma L.J."/>
            <person name="van der Does H.C."/>
            <person name="Borkovich K.A."/>
            <person name="Coleman J.J."/>
            <person name="Daboussi M.J."/>
            <person name="Di Pietro A."/>
            <person name="Dufresne M."/>
            <person name="Freitag M."/>
            <person name="Grabherr M."/>
            <person name="Henrissat B."/>
            <person name="Houterman P.M."/>
            <person name="Kang S."/>
            <person name="Shim W.B."/>
            <person name="Woloshuk C."/>
            <person name="Xie X."/>
            <person name="Xu J.R."/>
            <person name="Antoniw J."/>
            <person name="Baker S.E."/>
            <person name="Bluhm B.H."/>
            <person name="Breakspear A."/>
            <person name="Brown D.W."/>
            <person name="Butchko R.A."/>
            <person name="Chapman S."/>
            <person name="Coulson R."/>
            <person name="Coutinho P.M."/>
            <person name="Danchin E.G."/>
            <person name="Diener A."/>
            <person name="Gale L.R."/>
            <person name="Gardiner D.M."/>
            <person name="Goff S."/>
            <person name="Hammond-Kosack K.E."/>
            <person name="Hilburn K."/>
            <person name="Hua-Van A."/>
            <person name="Jonkers W."/>
            <person name="Kazan K."/>
            <person name="Kodira C.D."/>
            <person name="Koehrsen M."/>
            <person name="Kumar L."/>
            <person name="Lee Y.H."/>
            <person name="Li L."/>
            <person name="Manners J.M."/>
            <person name="Miranda-Saavedra D."/>
            <person name="Mukherjee M."/>
            <person name="Park G."/>
            <person name="Park J."/>
            <person name="Park S.Y."/>
            <person name="Proctor R.H."/>
            <person name="Regev A."/>
            <person name="Ruiz-Roldan M.C."/>
            <person name="Sain D."/>
            <person name="Sakthikumar S."/>
            <person name="Sykes S."/>
            <person name="Schwartz D.C."/>
            <person name="Turgeon B.G."/>
            <person name="Wapinski I."/>
            <person name="Yoder O."/>
            <person name="Young S."/>
            <person name="Zeng Q."/>
            <person name="Zhou S."/>
            <person name="Galagan J."/>
            <person name="Cuomo C.A."/>
            <person name="Kistler H.C."/>
            <person name="Rep M."/>
        </authorList>
    </citation>
    <scope>GENOME REANNOTATION</scope>
    <source>
        <strain evidence="4">ATCC MYA-4620 / CBS 123657 / FGSC 9075 / NRRL 31084 / PH-1</strain>
        <strain evidence="3">PH-1 / ATCC MYA-4620 / FGSC 9075 / NRRL 31084</strain>
    </source>
</reference>
<name>A0A098DX03_GIBZE</name>
<sequence>MSHAISTSPWTLSTLRPVHPSRYDTFLPTLTYIEEEQQTSGQSGPGPVRSRTLKTTINDKALEPLRGNSSSNNNRRLPRLKRIAETPSKRWAVKAKDEDNLGLKIGLAFCWPKT</sequence>
<protein>
    <submittedName>
        <fullName evidence="2">Chromosome 3, complete genome</fullName>
    </submittedName>
</protein>